<proteinExistence type="predicted"/>
<organism evidence="1 2">
    <name type="scientific">Thiomonas arsenitoxydans (strain DSM 22701 / CIP 110005 / 3As)</name>
    <dbReference type="NCBI Taxonomy" id="426114"/>
    <lineage>
        <taxon>Bacteria</taxon>
        <taxon>Pseudomonadati</taxon>
        <taxon>Pseudomonadota</taxon>
        <taxon>Betaproteobacteria</taxon>
        <taxon>Burkholderiales</taxon>
        <taxon>Thiomonas</taxon>
    </lineage>
</organism>
<dbReference type="Proteomes" id="UP000664800">
    <property type="component" value="Unassembled WGS sequence"/>
</dbReference>
<reference evidence="1" key="1">
    <citation type="submission" date="2021-02" db="EMBL/GenBank/DDBJ databases">
        <title>Thiocyanate and organic carbon inputs drive convergent selection for specific autotrophic Afipia and Thiobacillus strains within complex microbiomes.</title>
        <authorList>
            <person name="Huddy R.J."/>
            <person name="Sachdeva R."/>
            <person name="Kadzinga F."/>
            <person name="Kantor R.S."/>
            <person name="Harrison S.T.L."/>
            <person name="Banfield J.F."/>
        </authorList>
    </citation>
    <scope>NUCLEOTIDE SEQUENCE</scope>
    <source>
        <strain evidence="1">SCN18_13_7_16_R3_B_64_19</strain>
    </source>
</reference>
<protein>
    <submittedName>
        <fullName evidence="1">Uncharacterized protein</fullName>
    </submittedName>
</protein>
<dbReference type="RefSeq" id="WP_276728341.1">
    <property type="nucleotide sequence ID" value="NZ_JAFKMR010000012.1"/>
</dbReference>
<sequence>MLASSEMRTLARRFCASAGTLARLACADRADVGALILEFAPHDIDWLLPVIRGMAFSAPLTMFTSRITPAHWLRRLRLLLTPEETDPRASSPHCRPRP</sequence>
<evidence type="ECO:0000313" key="1">
    <source>
        <dbReference type="EMBL" id="MBN8743504.1"/>
    </source>
</evidence>
<comment type="caution">
    <text evidence="1">The sequence shown here is derived from an EMBL/GenBank/DDBJ whole genome shotgun (WGS) entry which is preliminary data.</text>
</comment>
<dbReference type="AlphaFoldDB" id="A0A8I1MUR0"/>
<dbReference type="EMBL" id="JAFKMR010000012">
    <property type="protein sequence ID" value="MBN8743504.1"/>
    <property type="molecule type" value="Genomic_DNA"/>
</dbReference>
<evidence type="ECO:0000313" key="2">
    <source>
        <dbReference type="Proteomes" id="UP000664800"/>
    </source>
</evidence>
<name>A0A8I1MUR0_THIA3</name>
<gene>
    <name evidence="1" type="ORF">J0I24_04270</name>
</gene>
<accession>A0A8I1MUR0</accession>